<organism evidence="4 5">
    <name type="scientific">Alkalispirochaeta americana</name>
    <dbReference type="NCBI Taxonomy" id="159291"/>
    <lineage>
        <taxon>Bacteria</taxon>
        <taxon>Pseudomonadati</taxon>
        <taxon>Spirochaetota</taxon>
        <taxon>Spirochaetia</taxon>
        <taxon>Spirochaetales</taxon>
        <taxon>Spirochaetaceae</taxon>
        <taxon>Alkalispirochaeta</taxon>
    </lineage>
</organism>
<dbReference type="InterPro" id="IPR036105">
    <property type="entry name" value="DiNase_FeMo-co_biosyn_sf"/>
</dbReference>
<evidence type="ECO:0000259" key="3">
    <source>
        <dbReference type="Pfam" id="PF02579"/>
    </source>
</evidence>
<dbReference type="STRING" id="159291.SAMN05920897_111126"/>
<dbReference type="InterPro" id="IPR003731">
    <property type="entry name" value="Di-Nase_FeMo-co_biosynth"/>
</dbReference>
<protein>
    <recommendedName>
        <fullName evidence="2">UPF0251 protein SAMN05920897_111126</fullName>
    </recommendedName>
</protein>
<dbReference type="Gene3D" id="3.30.420.130">
    <property type="entry name" value="Dinitrogenase iron-molybdenum cofactor biosynthesis domain"/>
    <property type="match status" value="1"/>
</dbReference>
<comment type="similarity">
    <text evidence="1 2">Belongs to the UPF0251 family.</text>
</comment>
<name>A0A1N6U6B4_9SPIO</name>
<evidence type="ECO:0000313" key="5">
    <source>
        <dbReference type="Proteomes" id="UP000186400"/>
    </source>
</evidence>
<dbReference type="InterPro" id="IPR033913">
    <property type="entry name" value="MTH1175_dom"/>
</dbReference>
<dbReference type="SUPFAM" id="SSF53146">
    <property type="entry name" value="Nitrogenase accessory factor-like"/>
    <property type="match status" value="1"/>
</dbReference>
<dbReference type="AlphaFoldDB" id="A0A1N6U6B4"/>
<dbReference type="PANTHER" id="PTHR37478">
    <property type="match status" value="1"/>
</dbReference>
<dbReference type="GO" id="GO:0003677">
    <property type="term" value="F:DNA binding"/>
    <property type="evidence" value="ECO:0007669"/>
    <property type="project" value="UniProtKB-KW"/>
</dbReference>
<feature type="domain" description="Dinitrogenase iron-molybdenum cofactor biosynthesis" evidence="3">
    <location>
        <begin position="114"/>
        <end position="202"/>
    </location>
</feature>
<dbReference type="PANTHER" id="PTHR37478:SF2">
    <property type="entry name" value="UPF0251 PROTEIN TK0562"/>
    <property type="match status" value="1"/>
</dbReference>
<keyword evidence="4" id="KW-0238">DNA-binding</keyword>
<sequence length="223" mass="23722">MARPQSNRRVCLGDAIPRVFKPAGIPLQDLEEVELTEDQLEAVRLADGECLYQTAAARRMGVSRQTFGKILAEARRSIARALVGGKALRITGGTVIREEISPVHTKIAVPTRDRFVDSHFGHCEAFTVFEVSRDSLVSEKVIPSAHGCGCKSNIVATLAGEGVTLMIAGNMGAGAVRTLNGHGIMVLRGASGEARAAVEAWLAGSLADSGEVCREHDHGESDH</sequence>
<reference evidence="4 5" key="1">
    <citation type="submission" date="2017-01" db="EMBL/GenBank/DDBJ databases">
        <authorList>
            <person name="Mah S.A."/>
            <person name="Swanson W.J."/>
            <person name="Moy G.W."/>
            <person name="Vacquier V.D."/>
        </authorList>
    </citation>
    <scope>NUCLEOTIDE SEQUENCE [LARGE SCALE GENOMIC DNA]</scope>
    <source>
        <strain evidence="4 5">ASpG1</strain>
    </source>
</reference>
<evidence type="ECO:0000313" key="4">
    <source>
        <dbReference type="EMBL" id="SIQ61175.1"/>
    </source>
</evidence>
<dbReference type="InterPro" id="IPR002852">
    <property type="entry name" value="UPF0251"/>
</dbReference>
<dbReference type="Proteomes" id="UP000186400">
    <property type="component" value="Unassembled WGS sequence"/>
</dbReference>
<dbReference type="RefSeq" id="WP_234969080.1">
    <property type="nucleotide sequence ID" value="NZ_FTMS01000011.1"/>
</dbReference>
<evidence type="ECO:0000256" key="1">
    <source>
        <dbReference type="ARBA" id="ARBA00009350"/>
    </source>
</evidence>
<accession>A0A1N6U6B4</accession>
<dbReference type="Pfam" id="PF02579">
    <property type="entry name" value="Nitro_FeMo-Co"/>
    <property type="match status" value="1"/>
</dbReference>
<evidence type="ECO:0000256" key="2">
    <source>
        <dbReference type="HAMAP-Rule" id="MF_00674"/>
    </source>
</evidence>
<dbReference type="Pfam" id="PF02001">
    <property type="entry name" value="DUF134"/>
    <property type="match status" value="1"/>
</dbReference>
<gene>
    <name evidence="4" type="ORF">SAMN05920897_111126</name>
</gene>
<dbReference type="CDD" id="cd00851">
    <property type="entry name" value="MTH1175"/>
    <property type="match status" value="1"/>
</dbReference>
<keyword evidence="5" id="KW-1185">Reference proteome</keyword>
<dbReference type="HAMAP" id="MF_00674">
    <property type="entry name" value="UPF0251"/>
    <property type="match status" value="1"/>
</dbReference>
<proteinExistence type="inferred from homology"/>
<dbReference type="EMBL" id="FTMS01000011">
    <property type="protein sequence ID" value="SIQ61175.1"/>
    <property type="molecule type" value="Genomic_DNA"/>
</dbReference>